<dbReference type="FunFam" id="3.30.420.10:FF:000032">
    <property type="entry name" value="Retrovirus-related Pol polyprotein from transposon 297-like Protein"/>
    <property type="match status" value="1"/>
</dbReference>
<accession>A0A7N2M3V2</accession>
<evidence type="ECO:0000256" key="4">
    <source>
        <dbReference type="ARBA" id="ARBA00022759"/>
    </source>
</evidence>
<sequence>MPPRQRNSKGTNVPPTASEPVGENEEVSRQRGGIPLVEQEVVSEQRHARQEPDLMARMTTMLKDLEQEVRLLKEGRTQEIRDNIPPTGHQDGTQPEGGSAVGGRANPQYLTLADVNALLEQEREKLSGIPKQFSRDPPFPPELLGKPYPKGYEPPKFHPFDGRNGSAVEHVSRFVHTMGPYARDKELCLREFAKSLVDKAYTWYTTLRPGSIKTWNETMEKFCPKYYPGEDKITFQNLQMVRQRPGEDPVQFIKRFEDVSLDCYGDHEEKELVETCIANMLFDYRLNLENLCITQFADLLQRTRRTVQTMRTKRLPASQAMTASAGEKRKRPDGKVFEEPPVIPCTAEELSHVLDKWIGDGVVRPFTVSRPPIEEERKNPLFCRIHNYVKHSTKDCWTLRRLFHKKLREGTLELTQKEPEVQRNPLPNHKGKGVVAVVIHGNPAEVGESEGSFHPSTVRTLQKNPKFRSLFNQLGFGPEARRVATESLMSIAADSGMECFTVESHASRAFLETTNAITFTDEDMEIEHPDHRRPLYLMATINGVQVRRALVDTGASLNLIALSTLETVGLVDRRILGAPMEITGFGGSVESTEGYVQLALRVGPIVALTRFHVINAEVSYHVLLGRPWLHKHRLIPSTFHQCIKGRLNGRPIRIPANHNPFSQGEVNFAETMFYDELEPDDENPAPGTPVAPILEEEEGGRGTRDLRNLLERKRQKREPSSSGSRECVVEGPGPPSCMMAQEEIPEEPVKEAQIQPEEELKEIDLGTEPGSRKPVFISSQLVAQEREQLVTLLQKYRYVFAWTYDEMPGLDLELVVHSLNVDPGMRPVVQPTRVFHTEEEAQIVQEVKKLLTAGFIKPIQHPKWLSNIVPVKKKNGQIRCCVDFRNLNKACPKDEFPLPNINLLVDSAAGNSMFSFMDGYSGYNQIRMAAKDAEKTAFRTPIGNFYYTVMPFGLKNAGVTYQQTMTAIFHDMMHEEMEDYCAFGVSAGKFLGFLVHHKGISVDPAKATAIATMRRPTTVRELKNFLGRVFYIRRFVRGLASATAGLSKLLKKGNEFTWGTEQQEAFQRIQGIMNHLPTLQAPVRGRPLLLYLASNSQAIGALLAQEDDQGNEQPIYYVSRTLKDTETKYPRIEKACLVIIYASQRLKRYFSAHQILLVTKSHPIKALLHQPLLTVRIAQWLVLLSQYDIGIRTPKAVKSQAIADLLAQFPGKEEGPLSEEIPGEVAVMEIPGKKWTMRFDGSATATSNGVGIVLSCENGDIIPLSFKLGFSCSNNAAEYEAYLTGLTIALSIGVKHMRVLGDSNLVVSQVKGDFALREQNLAAYRTWAQRLEMEFQTFSIEYTQRSENRFADALATLGSQIPFDGRDTLIKIGRQEHSIVRILQGMYPGESKQWDWRDEVKEKMKEVGPRGNIKELMDYTQIEGELYRRLPGGILSRCITEKEEKSKLEELHAQACGVAEKVSLYRRMQRMGYYWPDMDKEAAIIQGKCQECRLAIDKEESYAVFIAEDWRVPFIGYLAQGILPTDRELAHKLKKLACRYFLQNDILFKKGYHGDPLRCLGPKEAREVVREVHSGDCGSHPGKRRRCNSHSPKCPTGYDTPWPFHTWGLDLIGPINPPSNGYIWILAATEYFTKWVEAIPLKKATGAAVANFIRDHIITRFGIPRRLISDNGTPFINKDMKGLTEAYHIKHGRSTPYYPQGNGQAEATNRVILKILKKMKHEYGGKWSDHLADVLWACRSSVKTATGFSPFSLVYGTEAISPVELVIPTPRVVLEENQGESEDASNEKRLADLGRSRRRKRAGQEKEPEIPAKNDQSICTSSTPKSVH</sequence>
<reference evidence="14 15" key="1">
    <citation type="journal article" date="2016" name="G3 (Bethesda)">
        <title>First Draft Assembly and Annotation of the Genome of a California Endemic Oak Quercus lobata Nee (Fagaceae).</title>
        <authorList>
            <person name="Sork V.L."/>
            <person name="Fitz-Gibbon S.T."/>
            <person name="Puiu D."/>
            <person name="Crepeau M."/>
            <person name="Gugger P.F."/>
            <person name="Sherman R."/>
            <person name="Stevens K."/>
            <person name="Langley C.H."/>
            <person name="Pellegrini M."/>
            <person name="Salzberg S.L."/>
        </authorList>
    </citation>
    <scope>NUCLEOTIDE SEQUENCE [LARGE SCALE GENOMIC DNA]</scope>
    <source>
        <strain evidence="14 15">cv. SW786</strain>
    </source>
</reference>
<dbReference type="PROSITE" id="PS50175">
    <property type="entry name" value="ASP_PROT_RETROV"/>
    <property type="match status" value="1"/>
</dbReference>
<evidence type="ECO:0000256" key="6">
    <source>
        <dbReference type="ARBA" id="ARBA00022842"/>
    </source>
</evidence>
<dbReference type="InParanoid" id="A0A7N2M3V2"/>
<dbReference type="CDD" id="cd09279">
    <property type="entry name" value="RNase_HI_like"/>
    <property type="match status" value="1"/>
</dbReference>
<dbReference type="SUPFAM" id="SSF50630">
    <property type="entry name" value="Acid proteases"/>
    <property type="match status" value="1"/>
</dbReference>
<dbReference type="EnsemblPlants" id="QL07p033801:mrna">
    <property type="protein sequence ID" value="QL07p033801:mrna"/>
    <property type="gene ID" value="QL07p033801"/>
</dbReference>
<dbReference type="GO" id="GO:0004523">
    <property type="term" value="F:RNA-DNA hybrid ribonuclease activity"/>
    <property type="evidence" value="ECO:0007669"/>
    <property type="project" value="InterPro"/>
</dbReference>
<evidence type="ECO:0000256" key="7">
    <source>
        <dbReference type="ARBA" id="ARBA00022884"/>
    </source>
</evidence>
<dbReference type="GO" id="GO:0006310">
    <property type="term" value="P:DNA recombination"/>
    <property type="evidence" value="ECO:0007669"/>
    <property type="project" value="UniProtKB-KW"/>
</dbReference>
<dbReference type="OMA" id="ETCIANM"/>
<keyword evidence="15" id="KW-1185">Reference proteome</keyword>
<dbReference type="Gene3D" id="3.30.70.270">
    <property type="match status" value="2"/>
</dbReference>
<dbReference type="PANTHER" id="PTHR48475">
    <property type="entry name" value="RIBONUCLEASE H"/>
    <property type="match status" value="1"/>
</dbReference>
<feature type="domain" description="Peptidase A2" evidence="12">
    <location>
        <begin position="547"/>
        <end position="590"/>
    </location>
</feature>
<protein>
    <submittedName>
        <fullName evidence="14">Uncharacterized protein</fullName>
    </submittedName>
</protein>
<keyword evidence="7" id="KW-0694">RNA-binding</keyword>
<keyword evidence="9" id="KW-0695">RNA-directed DNA polymerase</keyword>
<dbReference type="InterPro" id="IPR043128">
    <property type="entry name" value="Rev_trsase/Diguanyl_cyclase"/>
</dbReference>
<proteinExistence type="predicted"/>
<dbReference type="CDD" id="cd09274">
    <property type="entry name" value="RNase_HI_RT_Ty3"/>
    <property type="match status" value="1"/>
</dbReference>
<feature type="domain" description="Integrase catalytic" evidence="13">
    <location>
        <begin position="1599"/>
        <end position="1758"/>
    </location>
</feature>
<evidence type="ECO:0000313" key="15">
    <source>
        <dbReference type="Proteomes" id="UP000594261"/>
    </source>
</evidence>
<keyword evidence="4" id="KW-0255">Endonuclease</keyword>
<dbReference type="Gramene" id="QL07p033801:mrna">
    <property type="protein sequence ID" value="QL07p033801:mrna"/>
    <property type="gene ID" value="QL07p033801"/>
</dbReference>
<evidence type="ECO:0000259" key="13">
    <source>
        <dbReference type="PROSITE" id="PS50994"/>
    </source>
</evidence>
<feature type="region of interest" description="Disordered" evidence="11">
    <location>
        <begin position="314"/>
        <end position="338"/>
    </location>
</feature>
<dbReference type="Pfam" id="PF13975">
    <property type="entry name" value="gag-asp_proteas"/>
    <property type="match status" value="1"/>
</dbReference>
<dbReference type="GO" id="GO:0006508">
    <property type="term" value="P:proteolysis"/>
    <property type="evidence" value="ECO:0007669"/>
    <property type="project" value="InterPro"/>
</dbReference>
<keyword evidence="5" id="KW-0378">Hydrolase</keyword>
<feature type="compositionally biased region" description="Polar residues" evidence="11">
    <location>
        <begin position="1814"/>
        <end position="1828"/>
    </location>
</feature>
<dbReference type="InterPro" id="IPR043502">
    <property type="entry name" value="DNA/RNA_pol_sf"/>
</dbReference>
<dbReference type="Gene3D" id="2.40.70.10">
    <property type="entry name" value="Acid Proteases"/>
    <property type="match status" value="1"/>
</dbReference>
<dbReference type="Pfam" id="PF00665">
    <property type="entry name" value="rve"/>
    <property type="match status" value="1"/>
</dbReference>
<keyword evidence="2" id="KW-0548">Nucleotidyltransferase</keyword>
<reference evidence="14" key="2">
    <citation type="submission" date="2021-01" db="UniProtKB">
        <authorList>
            <consortium name="EnsemblPlants"/>
        </authorList>
    </citation>
    <scope>IDENTIFICATION</scope>
</reference>
<evidence type="ECO:0000256" key="5">
    <source>
        <dbReference type="ARBA" id="ARBA00022801"/>
    </source>
</evidence>
<dbReference type="Gene3D" id="3.10.10.10">
    <property type="entry name" value="HIV Type 1 Reverse Transcriptase, subunit A, domain 1"/>
    <property type="match status" value="1"/>
</dbReference>
<feature type="compositionally biased region" description="Basic and acidic residues" evidence="11">
    <location>
        <begin position="699"/>
        <end position="712"/>
    </location>
</feature>
<organism evidence="14 15">
    <name type="scientific">Quercus lobata</name>
    <name type="common">Valley oak</name>
    <dbReference type="NCBI Taxonomy" id="97700"/>
    <lineage>
        <taxon>Eukaryota</taxon>
        <taxon>Viridiplantae</taxon>
        <taxon>Streptophyta</taxon>
        <taxon>Embryophyta</taxon>
        <taxon>Tracheophyta</taxon>
        <taxon>Spermatophyta</taxon>
        <taxon>Magnoliopsida</taxon>
        <taxon>eudicotyledons</taxon>
        <taxon>Gunneridae</taxon>
        <taxon>Pentapetalae</taxon>
        <taxon>rosids</taxon>
        <taxon>fabids</taxon>
        <taxon>Fagales</taxon>
        <taxon>Fagaceae</taxon>
        <taxon>Quercus</taxon>
    </lineage>
</organism>
<dbReference type="InterPro" id="IPR041577">
    <property type="entry name" value="RT_RNaseH_2"/>
</dbReference>
<dbReference type="InterPro" id="IPR001584">
    <property type="entry name" value="Integrase_cat-core"/>
</dbReference>
<dbReference type="CDD" id="cd01647">
    <property type="entry name" value="RT_LTR"/>
    <property type="match status" value="1"/>
</dbReference>
<evidence type="ECO:0000256" key="2">
    <source>
        <dbReference type="ARBA" id="ARBA00022695"/>
    </source>
</evidence>
<evidence type="ECO:0000259" key="12">
    <source>
        <dbReference type="PROSITE" id="PS50175"/>
    </source>
</evidence>
<dbReference type="InterPro" id="IPR005162">
    <property type="entry name" value="Retrotrans_gag_dom"/>
</dbReference>
<feature type="compositionally biased region" description="Basic and acidic residues" evidence="11">
    <location>
        <begin position="1802"/>
        <end position="1812"/>
    </location>
</feature>
<dbReference type="InterPro" id="IPR000477">
    <property type="entry name" value="RT_dom"/>
</dbReference>
<keyword evidence="10" id="KW-0233">DNA recombination</keyword>
<dbReference type="PROSITE" id="PS00141">
    <property type="entry name" value="ASP_PROTEASE"/>
    <property type="match status" value="1"/>
</dbReference>
<name>A0A7N2M3V2_QUELO</name>
<dbReference type="GO" id="GO:0003964">
    <property type="term" value="F:RNA-directed DNA polymerase activity"/>
    <property type="evidence" value="ECO:0007669"/>
    <property type="project" value="UniProtKB-KW"/>
</dbReference>
<feature type="compositionally biased region" description="Basic and acidic residues" evidence="11">
    <location>
        <begin position="1785"/>
        <end position="1795"/>
    </location>
</feature>
<dbReference type="GO" id="GO:0015074">
    <property type="term" value="P:DNA integration"/>
    <property type="evidence" value="ECO:0007669"/>
    <property type="project" value="UniProtKB-KW"/>
</dbReference>
<evidence type="ECO:0000256" key="11">
    <source>
        <dbReference type="SAM" id="MobiDB-lite"/>
    </source>
</evidence>
<dbReference type="InterPro" id="IPR021109">
    <property type="entry name" value="Peptidase_aspartic_dom_sf"/>
</dbReference>
<evidence type="ECO:0000256" key="10">
    <source>
        <dbReference type="ARBA" id="ARBA00023172"/>
    </source>
</evidence>
<dbReference type="InterPro" id="IPR002156">
    <property type="entry name" value="RNaseH_domain"/>
</dbReference>
<feature type="region of interest" description="Disordered" evidence="11">
    <location>
        <begin position="1"/>
        <end position="35"/>
    </location>
</feature>
<dbReference type="CDD" id="cd00303">
    <property type="entry name" value="retropepsin_like"/>
    <property type="match status" value="1"/>
</dbReference>
<dbReference type="PANTHER" id="PTHR48475:SF1">
    <property type="entry name" value="RNASE H TYPE-1 DOMAIN-CONTAINING PROTEIN"/>
    <property type="match status" value="1"/>
</dbReference>
<keyword evidence="3" id="KW-0540">Nuclease</keyword>
<dbReference type="InterPro" id="IPR012337">
    <property type="entry name" value="RNaseH-like_sf"/>
</dbReference>
<dbReference type="Pfam" id="PF17919">
    <property type="entry name" value="RT_RNaseH_2"/>
    <property type="match status" value="1"/>
</dbReference>
<dbReference type="Proteomes" id="UP000594261">
    <property type="component" value="Chromosome 7"/>
</dbReference>
<evidence type="ECO:0000256" key="3">
    <source>
        <dbReference type="ARBA" id="ARBA00022722"/>
    </source>
</evidence>
<keyword evidence="1" id="KW-0808">Transferase</keyword>
<feature type="region of interest" description="Disordered" evidence="11">
    <location>
        <begin position="79"/>
        <end position="100"/>
    </location>
</feature>
<feature type="region of interest" description="Disordered" evidence="11">
    <location>
        <begin position="677"/>
        <end position="735"/>
    </location>
</feature>
<dbReference type="Gene3D" id="3.30.420.10">
    <property type="entry name" value="Ribonuclease H-like superfamily/Ribonuclease H"/>
    <property type="match status" value="2"/>
</dbReference>
<dbReference type="Pfam" id="PF03732">
    <property type="entry name" value="Retrotrans_gag"/>
    <property type="match status" value="1"/>
</dbReference>
<evidence type="ECO:0000256" key="1">
    <source>
        <dbReference type="ARBA" id="ARBA00022679"/>
    </source>
</evidence>
<evidence type="ECO:0000256" key="9">
    <source>
        <dbReference type="ARBA" id="ARBA00022918"/>
    </source>
</evidence>
<dbReference type="EMBL" id="LRBV02000007">
    <property type="status" value="NOT_ANNOTATED_CDS"/>
    <property type="molecule type" value="Genomic_DNA"/>
</dbReference>
<dbReference type="PROSITE" id="PS50994">
    <property type="entry name" value="INTEGRASE"/>
    <property type="match status" value="1"/>
</dbReference>
<evidence type="ECO:0000256" key="8">
    <source>
        <dbReference type="ARBA" id="ARBA00022908"/>
    </source>
</evidence>
<dbReference type="Pfam" id="PF00078">
    <property type="entry name" value="RVT_1"/>
    <property type="match status" value="1"/>
</dbReference>
<dbReference type="SUPFAM" id="SSF53098">
    <property type="entry name" value="Ribonuclease H-like"/>
    <property type="match status" value="2"/>
</dbReference>
<dbReference type="InterPro" id="IPR036397">
    <property type="entry name" value="RNaseH_sf"/>
</dbReference>
<evidence type="ECO:0000313" key="14">
    <source>
        <dbReference type="EnsemblPlants" id="QL07p033801:mrna"/>
    </source>
</evidence>
<dbReference type="GO" id="GO:0003723">
    <property type="term" value="F:RNA binding"/>
    <property type="evidence" value="ECO:0007669"/>
    <property type="project" value="UniProtKB-KW"/>
</dbReference>
<dbReference type="SUPFAM" id="SSF56672">
    <property type="entry name" value="DNA/RNA polymerases"/>
    <property type="match status" value="1"/>
</dbReference>
<dbReference type="InterPro" id="IPR001995">
    <property type="entry name" value="Peptidase_A2_cat"/>
</dbReference>
<dbReference type="InterPro" id="IPR001969">
    <property type="entry name" value="Aspartic_peptidase_AS"/>
</dbReference>
<keyword evidence="8" id="KW-0229">DNA integration</keyword>
<keyword evidence="6" id="KW-0460">Magnesium</keyword>
<feature type="region of interest" description="Disordered" evidence="11">
    <location>
        <begin position="1776"/>
        <end position="1828"/>
    </location>
</feature>
<dbReference type="Gene3D" id="1.10.340.70">
    <property type="match status" value="1"/>
</dbReference>
<dbReference type="Pfam" id="PF13456">
    <property type="entry name" value="RVT_3"/>
    <property type="match status" value="1"/>
</dbReference>
<dbReference type="GO" id="GO:0004190">
    <property type="term" value="F:aspartic-type endopeptidase activity"/>
    <property type="evidence" value="ECO:0007669"/>
    <property type="project" value="InterPro"/>
</dbReference>